<feature type="compositionally biased region" description="Polar residues" evidence="1">
    <location>
        <begin position="298"/>
        <end position="307"/>
    </location>
</feature>
<accession>A0A165NIA0</accession>
<feature type="compositionally biased region" description="Low complexity" evidence="1">
    <location>
        <begin position="275"/>
        <end position="296"/>
    </location>
</feature>
<dbReference type="AlphaFoldDB" id="A0A165NIA0"/>
<dbReference type="Proteomes" id="UP000077266">
    <property type="component" value="Unassembled WGS sequence"/>
</dbReference>
<name>A0A165NIA0_EXIGL</name>
<protein>
    <submittedName>
        <fullName evidence="2">Uncharacterized protein</fullName>
    </submittedName>
</protein>
<dbReference type="EMBL" id="KV425898">
    <property type="protein sequence ID" value="KZW00786.1"/>
    <property type="molecule type" value="Genomic_DNA"/>
</dbReference>
<organism evidence="2 3">
    <name type="scientific">Exidia glandulosa HHB12029</name>
    <dbReference type="NCBI Taxonomy" id="1314781"/>
    <lineage>
        <taxon>Eukaryota</taxon>
        <taxon>Fungi</taxon>
        <taxon>Dikarya</taxon>
        <taxon>Basidiomycota</taxon>
        <taxon>Agaricomycotina</taxon>
        <taxon>Agaricomycetes</taxon>
        <taxon>Auriculariales</taxon>
        <taxon>Exidiaceae</taxon>
        <taxon>Exidia</taxon>
    </lineage>
</organism>
<evidence type="ECO:0000256" key="1">
    <source>
        <dbReference type="SAM" id="MobiDB-lite"/>
    </source>
</evidence>
<feature type="compositionally biased region" description="Polar residues" evidence="1">
    <location>
        <begin position="327"/>
        <end position="343"/>
    </location>
</feature>
<feature type="region of interest" description="Disordered" evidence="1">
    <location>
        <begin position="265"/>
        <end position="407"/>
    </location>
</feature>
<reference evidence="2 3" key="1">
    <citation type="journal article" date="2016" name="Mol. Biol. Evol.">
        <title>Comparative Genomics of Early-Diverging Mushroom-Forming Fungi Provides Insights into the Origins of Lignocellulose Decay Capabilities.</title>
        <authorList>
            <person name="Nagy L.G."/>
            <person name="Riley R."/>
            <person name="Tritt A."/>
            <person name="Adam C."/>
            <person name="Daum C."/>
            <person name="Floudas D."/>
            <person name="Sun H."/>
            <person name="Yadav J.S."/>
            <person name="Pangilinan J."/>
            <person name="Larsson K.H."/>
            <person name="Matsuura K."/>
            <person name="Barry K."/>
            <person name="Labutti K."/>
            <person name="Kuo R."/>
            <person name="Ohm R.A."/>
            <person name="Bhattacharya S.S."/>
            <person name="Shirouzu T."/>
            <person name="Yoshinaga Y."/>
            <person name="Martin F.M."/>
            <person name="Grigoriev I.V."/>
            <person name="Hibbett D.S."/>
        </authorList>
    </citation>
    <scope>NUCLEOTIDE SEQUENCE [LARGE SCALE GENOMIC DNA]</scope>
    <source>
        <strain evidence="2 3">HHB12029</strain>
    </source>
</reference>
<evidence type="ECO:0000313" key="2">
    <source>
        <dbReference type="EMBL" id="KZW00786.1"/>
    </source>
</evidence>
<feature type="compositionally biased region" description="Basic and acidic residues" evidence="1">
    <location>
        <begin position="350"/>
        <end position="362"/>
    </location>
</feature>
<evidence type="ECO:0000313" key="3">
    <source>
        <dbReference type="Proteomes" id="UP000077266"/>
    </source>
</evidence>
<dbReference type="InParanoid" id="A0A165NIA0"/>
<sequence length="684" mass="76864">MSFLPSAEPAFSTLAKRQEERYPSPFVDRRYRLEARRADGSVLIGRYVSAPTFPRFPNPEVVPVSTALATYVEPLYFVGGVVSHYRTDFFSGLEPSDVDRVNHVLAQWDPAWVVHRGRFFQMHHLIVDRITEHSSVADELAKKLDVEYSRPPAPSYAESEQELQCIWRRWAGGMVVYWSLLMDRLIGEDEWLNIRKTHPALWLRIEGLQMFDFPLIGAWFKDPVRHAPYIRECIAHGVPVYYVWTPAIESSSAAELLRPVLERTRVPTTPPGLPPASAVRASARAASPPSRASASPTRDPQSPSSPTVRPESSPPAVPVSIGATVHAEQTTPTVPATLWSTAPGSYATGARRETSPPRDIWERFNMVPGAPPTVGSPSPERGSSTPEWEDVGDDRRGSPDASPESISSAFGGHLALVPMRVRTWSRDGLPTDPPVVLSVWGLEYVRDQAPRVIARALPGVLEKLQSMHREFRIETVDDFVYALLAIRACFDTLVYVDSPAPRSDYHAVSPQLMLTFNMTRDEAMREWITGARMVLSRPHAFRAAIQSGGILATIAREFMPDLPWQMEPTTIAQTLGCPHPVQVEDSYGHDDYLSDAEIKILIGFDWSTVNHKPCDQRSMFPPPEVWERVAHGVWSSVHQDWFELRKKDIRTGNEGPPFYLIKTFMRRLDSWTTSFRLGHRLAPS</sequence>
<proteinExistence type="predicted"/>
<keyword evidence="3" id="KW-1185">Reference proteome</keyword>
<gene>
    <name evidence="2" type="ORF">EXIGLDRAFT_761346</name>
</gene>